<feature type="region of interest" description="Disordered" evidence="1">
    <location>
        <begin position="86"/>
        <end position="125"/>
    </location>
</feature>
<reference evidence="2 3" key="1">
    <citation type="submission" date="2018-12" db="EMBL/GenBank/DDBJ databases">
        <authorList>
            <person name="Feng G."/>
            <person name="Zhu H."/>
        </authorList>
    </citation>
    <scope>NUCLEOTIDE SEQUENCE [LARGE SCALE GENOMIC DNA]</scope>
    <source>
        <strain evidence="2 3">LMG 26000</strain>
    </source>
</reference>
<evidence type="ECO:0000313" key="2">
    <source>
        <dbReference type="EMBL" id="RSK38434.1"/>
    </source>
</evidence>
<dbReference type="Proteomes" id="UP000270291">
    <property type="component" value="Unassembled WGS sequence"/>
</dbReference>
<evidence type="ECO:0000256" key="1">
    <source>
        <dbReference type="SAM" id="MobiDB-lite"/>
    </source>
</evidence>
<sequence length="173" mass="19337">MTPTYKVLICQCATGQVMNTDAKTVYSHPAEVEAVIPYHYFDSLAEAEGSFIPLNDVQGSRYNVQFASEIVIPKCRTCFVEEHTDLQKGKKSKQEQSNNPFIASGQARNGDEGNDGSNHHWHPDDYCESQANNGSLIKQKGIHRGDCVNTKIIKHLLMLRSGKGWWPKRGNSV</sequence>
<evidence type="ECO:0000313" key="3">
    <source>
        <dbReference type="Proteomes" id="UP000270291"/>
    </source>
</evidence>
<proteinExistence type="predicted"/>
<dbReference type="EMBL" id="RWIU01000012">
    <property type="protein sequence ID" value="RSK38434.1"/>
    <property type="molecule type" value="Genomic_DNA"/>
</dbReference>
<organism evidence="2 3">
    <name type="scientific">Hymenobacter perfusus</name>
    <dbReference type="NCBI Taxonomy" id="1236770"/>
    <lineage>
        <taxon>Bacteria</taxon>
        <taxon>Pseudomonadati</taxon>
        <taxon>Bacteroidota</taxon>
        <taxon>Cytophagia</taxon>
        <taxon>Cytophagales</taxon>
        <taxon>Hymenobacteraceae</taxon>
        <taxon>Hymenobacter</taxon>
    </lineage>
</organism>
<accession>A0A428JWG3</accession>
<dbReference type="RefSeq" id="WP_125440652.1">
    <property type="nucleotide sequence ID" value="NZ_RWIU01000012.1"/>
</dbReference>
<protein>
    <submittedName>
        <fullName evidence="2">Uncharacterized protein</fullName>
    </submittedName>
</protein>
<keyword evidence="3" id="KW-1185">Reference proteome</keyword>
<gene>
    <name evidence="2" type="ORF">EI293_21690</name>
</gene>
<dbReference type="AlphaFoldDB" id="A0A428JWG3"/>
<comment type="caution">
    <text evidence="2">The sequence shown here is derived from an EMBL/GenBank/DDBJ whole genome shotgun (WGS) entry which is preliminary data.</text>
</comment>
<name>A0A428JWG3_9BACT</name>